<organism evidence="3 4">
    <name type="scientific">Prauserella muralis</name>
    <dbReference type="NCBI Taxonomy" id="588067"/>
    <lineage>
        <taxon>Bacteria</taxon>
        <taxon>Bacillati</taxon>
        <taxon>Actinomycetota</taxon>
        <taxon>Actinomycetes</taxon>
        <taxon>Pseudonocardiales</taxon>
        <taxon>Pseudonocardiaceae</taxon>
        <taxon>Prauserella</taxon>
    </lineage>
</organism>
<name>A0A2V4ATV9_9PSEU</name>
<feature type="domain" description="Activator of Hsp90 ATPase homologue 1/2-like C-terminal" evidence="2">
    <location>
        <begin position="36"/>
        <end position="118"/>
    </location>
</feature>
<dbReference type="EMBL" id="MASW01000007">
    <property type="protein sequence ID" value="PXY18987.1"/>
    <property type="molecule type" value="Genomic_DNA"/>
</dbReference>
<dbReference type="AlphaFoldDB" id="A0A2V4ATV9"/>
<reference evidence="3 4" key="1">
    <citation type="submission" date="2016-07" db="EMBL/GenBank/DDBJ databases">
        <title>Draft genome sequence of Prauserella muralis DSM 45305, isolated from a mould-covered wall in an indoor environment.</title>
        <authorList>
            <person name="Ruckert C."/>
            <person name="Albersmeier A."/>
            <person name="Jiang C.-L."/>
            <person name="Jiang Y."/>
            <person name="Kalinowski J."/>
            <person name="Schneider O."/>
            <person name="Winkler A."/>
            <person name="Zotchev S.B."/>
        </authorList>
    </citation>
    <scope>NUCLEOTIDE SEQUENCE [LARGE SCALE GENOMIC DNA]</scope>
    <source>
        <strain evidence="3 4">DSM 45305</strain>
    </source>
</reference>
<dbReference type="Pfam" id="PF08327">
    <property type="entry name" value="AHSA1"/>
    <property type="match status" value="1"/>
</dbReference>
<dbReference type="InterPro" id="IPR023393">
    <property type="entry name" value="START-like_dom_sf"/>
</dbReference>
<dbReference type="Gene3D" id="3.30.530.20">
    <property type="match status" value="1"/>
</dbReference>
<comment type="similarity">
    <text evidence="1">Belongs to the AHA1 family.</text>
</comment>
<evidence type="ECO:0000313" key="3">
    <source>
        <dbReference type="EMBL" id="PXY18987.1"/>
    </source>
</evidence>
<dbReference type="Proteomes" id="UP000249915">
    <property type="component" value="Unassembled WGS sequence"/>
</dbReference>
<evidence type="ECO:0000256" key="1">
    <source>
        <dbReference type="ARBA" id="ARBA00006817"/>
    </source>
</evidence>
<evidence type="ECO:0000313" key="4">
    <source>
        <dbReference type="Proteomes" id="UP000249915"/>
    </source>
</evidence>
<protein>
    <submittedName>
        <fullName evidence="3">ATPase</fullName>
    </submittedName>
</protein>
<proteinExistence type="inferred from homology"/>
<dbReference type="InterPro" id="IPR013538">
    <property type="entry name" value="ASHA1/2-like_C"/>
</dbReference>
<evidence type="ECO:0000259" key="2">
    <source>
        <dbReference type="Pfam" id="PF08327"/>
    </source>
</evidence>
<accession>A0A2V4ATV9</accession>
<dbReference type="RefSeq" id="WP_112284918.1">
    <property type="nucleotide sequence ID" value="NZ_MASW01000007.1"/>
</dbReference>
<comment type="caution">
    <text evidence="3">The sequence shown here is derived from an EMBL/GenBank/DDBJ whole genome shotgun (WGS) entry which is preliminary data.</text>
</comment>
<dbReference type="SUPFAM" id="SSF55961">
    <property type="entry name" value="Bet v1-like"/>
    <property type="match status" value="1"/>
</dbReference>
<gene>
    <name evidence="3" type="ORF">BAY60_29660</name>
</gene>
<dbReference type="OrthoDB" id="8117292at2"/>
<keyword evidence="4" id="KW-1185">Reference proteome</keyword>
<dbReference type="CDD" id="cd08899">
    <property type="entry name" value="SRPBCC_CalC_Aha1-like_6"/>
    <property type="match status" value="1"/>
</dbReference>
<sequence>MIDIATQLKAVAREVKQRPDDTGGELVSVLLRRRYDARVDDVWEAITDPGRLRRWFAPVSGELKVGGQFEVENNASGEILACERPSLLRLTYGGEVSVVEVRLAADENDDTVLELEHTVPLEIAGSVAGALYVGPGWDIPFLGLENFLRGDAPDDLTAWENSEDVQKFSQHAVSAWATAAENAGGAPDAIEAGRQAALAQFAPDLVT</sequence>